<proteinExistence type="predicted"/>
<dbReference type="STRING" id="6265.A0A0B2UQC6"/>
<keyword evidence="5" id="KW-1185">Reference proteome</keyword>
<dbReference type="GO" id="GO:0016301">
    <property type="term" value="F:kinase activity"/>
    <property type="evidence" value="ECO:0007669"/>
    <property type="project" value="UniProtKB-KW"/>
</dbReference>
<keyword evidence="2" id="KW-0862">Zinc</keyword>
<comment type="caution">
    <text evidence="4">The sequence shown here is derived from an EMBL/GenBank/DDBJ whole genome shotgun (WGS) entry which is preliminary data.</text>
</comment>
<keyword evidence="4" id="KW-0808">Transferase</keyword>
<dbReference type="InterPro" id="IPR002219">
    <property type="entry name" value="PKC_DAG/PE"/>
</dbReference>
<organism evidence="4 5">
    <name type="scientific">Toxocara canis</name>
    <name type="common">Canine roundworm</name>
    <dbReference type="NCBI Taxonomy" id="6265"/>
    <lineage>
        <taxon>Eukaryota</taxon>
        <taxon>Metazoa</taxon>
        <taxon>Ecdysozoa</taxon>
        <taxon>Nematoda</taxon>
        <taxon>Chromadorea</taxon>
        <taxon>Rhabditida</taxon>
        <taxon>Spirurina</taxon>
        <taxon>Ascaridomorpha</taxon>
        <taxon>Ascaridoidea</taxon>
        <taxon>Toxocaridae</taxon>
        <taxon>Toxocara</taxon>
    </lineage>
</organism>
<dbReference type="CDD" id="cd20814">
    <property type="entry name" value="CRIK"/>
    <property type="match status" value="1"/>
</dbReference>
<keyword evidence="4" id="KW-0418">Kinase</keyword>
<dbReference type="EMBL" id="JPKZ01022447">
    <property type="protein sequence ID" value="KHN71342.1"/>
    <property type="molecule type" value="Genomic_DNA"/>
</dbReference>
<dbReference type="AlphaFoldDB" id="A0A0B2UQC6"/>
<evidence type="ECO:0000256" key="2">
    <source>
        <dbReference type="ARBA" id="ARBA00022833"/>
    </source>
</evidence>
<reference evidence="4 5" key="1">
    <citation type="submission" date="2014-11" db="EMBL/GenBank/DDBJ databases">
        <title>Genetic blueprint of the zoonotic pathogen Toxocara canis.</title>
        <authorList>
            <person name="Zhu X.-Q."/>
            <person name="Korhonen P.K."/>
            <person name="Cai H."/>
            <person name="Young N.D."/>
            <person name="Nejsum P."/>
            <person name="von Samson-Himmelstjerna G."/>
            <person name="Boag P.R."/>
            <person name="Tan P."/>
            <person name="Li Q."/>
            <person name="Min J."/>
            <person name="Yang Y."/>
            <person name="Wang X."/>
            <person name="Fang X."/>
            <person name="Hall R.S."/>
            <person name="Hofmann A."/>
            <person name="Sternberg P.W."/>
            <person name="Jex A.R."/>
            <person name="Gasser R.B."/>
        </authorList>
    </citation>
    <scope>NUCLEOTIDE SEQUENCE [LARGE SCALE GENOMIC DNA]</scope>
    <source>
        <strain evidence="4">PN_DK_2014</strain>
    </source>
</reference>
<gene>
    <name evidence="4" type="primary">CIT</name>
    <name evidence="4" type="ORF">Tcan_01344</name>
</gene>
<evidence type="ECO:0000259" key="3">
    <source>
        <dbReference type="PROSITE" id="PS50081"/>
    </source>
</evidence>
<dbReference type="Gene3D" id="3.30.60.20">
    <property type="match status" value="1"/>
</dbReference>
<evidence type="ECO:0000256" key="1">
    <source>
        <dbReference type="ARBA" id="ARBA00022723"/>
    </source>
</evidence>
<keyword evidence="1" id="KW-0479">Metal-binding</keyword>
<dbReference type="PROSITE" id="PS50081">
    <property type="entry name" value="ZF_DAG_PE_2"/>
    <property type="match status" value="1"/>
</dbReference>
<dbReference type="GO" id="GO:0046872">
    <property type="term" value="F:metal ion binding"/>
    <property type="evidence" value="ECO:0007669"/>
    <property type="project" value="UniProtKB-KW"/>
</dbReference>
<evidence type="ECO:0000313" key="4">
    <source>
        <dbReference type="EMBL" id="KHN71342.1"/>
    </source>
</evidence>
<dbReference type="InterPro" id="IPR046349">
    <property type="entry name" value="C1-like_sf"/>
</dbReference>
<dbReference type="Proteomes" id="UP000031036">
    <property type="component" value="Unassembled WGS sequence"/>
</dbReference>
<dbReference type="Pfam" id="PF00130">
    <property type="entry name" value="C1_1"/>
    <property type="match status" value="1"/>
</dbReference>
<feature type="non-terminal residue" evidence="4">
    <location>
        <position position="1"/>
    </location>
</feature>
<protein>
    <submittedName>
        <fullName evidence="4">Citron Rho-interacting kinase</fullName>
    </submittedName>
</protein>
<sequence>EDSVCSVTVLENRTPRAVRTTSISITRKSDAYVNAARTPEPLTAITNRSESSADGSVLPPTTPRIGTMKHDIPHRWKTFLVLKQARCLACYEGLPRVRHAMKCTECGLMAHRVCTSNVSNTCGLPEQCADYYVDSYTCASAGSMSGWMKIWRYFAFVFDSLRFYFRLGSFFIW</sequence>
<dbReference type="OrthoDB" id="5919042at2759"/>
<feature type="domain" description="Phorbol-ester/DAG-type" evidence="3">
    <location>
        <begin position="73"/>
        <end position="122"/>
    </location>
</feature>
<evidence type="ECO:0000313" key="5">
    <source>
        <dbReference type="Proteomes" id="UP000031036"/>
    </source>
</evidence>
<accession>A0A0B2UQC6</accession>
<dbReference type="SMART" id="SM00109">
    <property type="entry name" value="C1"/>
    <property type="match status" value="1"/>
</dbReference>
<dbReference type="SUPFAM" id="SSF57889">
    <property type="entry name" value="Cysteine-rich domain"/>
    <property type="match status" value="1"/>
</dbReference>
<name>A0A0B2UQC6_TOXCA</name>
<dbReference type="PROSITE" id="PS00479">
    <property type="entry name" value="ZF_DAG_PE_1"/>
    <property type="match status" value="1"/>
</dbReference>